<dbReference type="Proteomes" id="UP001168990">
    <property type="component" value="Unassembled WGS sequence"/>
</dbReference>
<evidence type="ECO:0000256" key="12">
    <source>
        <dbReference type="ARBA" id="ARBA00023033"/>
    </source>
</evidence>
<feature type="binding site" description="axial binding residue" evidence="14">
    <location>
        <position position="449"/>
    </location>
    <ligand>
        <name>heme</name>
        <dbReference type="ChEBI" id="CHEBI:30413"/>
    </ligand>
    <ligandPart>
        <name>Fe</name>
        <dbReference type="ChEBI" id="CHEBI:18248"/>
    </ligandPart>
</feature>
<evidence type="ECO:0000256" key="6">
    <source>
        <dbReference type="ARBA" id="ARBA00022617"/>
    </source>
</evidence>
<protein>
    <recommendedName>
        <fullName evidence="19">Cytochrome P450</fullName>
    </recommendedName>
</protein>
<dbReference type="InterPro" id="IPR002403">
    <property type="entry name" value="Cyt_P450_E_grp-IV"/>
</dbReference>
<keyword evidence="16" id="KW-1133">Transmembrane helix</keyword>
<keyword evidence="8" id="KW-0256">Endoplasmic reticulum</keyword>
<dbReference type="PROSITE" id="PS00086">
    <property type="entry name" value="CYTOCHROME_P450"/>
    <property type="match status" value="1"/>
</dbReference>
<comment type="subcellular location">
    <subcellularLocation>
        <location evidence="4">Endoplasmic reticulum membrane</location>
        <topology evidence="4">Peripheral membrane protein</topology>
    </subcellularLocation>
    <subcellularLocation>
        <location evidence="3">Microsome membrane</location>
        <topology evidence="3">Peripheral membrane protein</topology>
    </subcellularLocation>
</comment>
<dbReference type="PANTHER" id="PTHR24292">
    <property type="entry name" value="CYTOCHROME P450"/>
    <property type="match status" value="1"/>
</dbReference>
<dbReference type="EMBL" id="JAQQBS010001422">
    <property type="protein sequence ID" value="KAK0166045.1"/>
    <property type="molecule type" value="Genomic_DNA"/>
</dbReference>
<dbReference type="GO" id="GO:0005789">
    <property type="term" value="C:endoplasmic reticulum membrane"/>
    <property type="evidence" value="ECO:0007669"/>
    <property type="project" value="UniProtKB-SubCell"/>
</dbReference>
<keyword evidence="18" id="KW-1185">Reference proteome</keyword>
<comment type="function">
    <text evidence="2">May be involved in the metabolism of insect hormones and in the breakdown of synthetic insecticides.</text>
</comment>
<evidence type="ECO:0000256" key="13">
    <source>
        <dbReference type="ARBA" id="ARBA00023136"/>
    </source>
</evidence>
<gene>
    <name evidence="17" type="ORF">PV328_004500</name>
</gene>
<feature type="transmembrane region" description="Helical" evidence="16">
    <location>
        <begin position="6"/>
        <end position="22"/>
    </location>
</feature>
<keyword evidence="12 15" id="KW-0503">Monooxygenase</keyword>
<dbReference type="InterPro" id="IPR017972">
    <property type="entry name" value="Cyt_P450_CS"/>
</dbReference>
<comment type="similarity">
    <text evidence="5 15">Belongs to the cytochrome P450 family.</text>
</comment>
<organism evidence="17 18">
    <name type="scientific">Microctonus aethiopoides</name>
    <dbReference type="NCBI Taxonomy" id="144406"/>
    <lineage>
        <taxon>Eukaryota</taxon>
        <taxon>Metazoa</taxon>
        <taxon>Ecdysozoa</taxon>
        <taxon>Arthropoda</taxon>
        <taxon>Hexapoda</taxon>
        <taxon>Insecta</taxon>
        <taxon>Pterygota</taxon>
        <taxon>Neoptera</taxon>
        <taxon>Endopterygota</taxon>
        <taxon>Hymenoptera</taxon>
        <taxon>Apocrita</taxon>
        <taxon>Ichneumonoidea</taxon>
        <taxon>Braconidae</taxon>
        <taxon>Euphorinae</taxon>
        <taxon>Microctonus</taxon>
    </lineage>
</organism>
<evidence type="ECO:0000256" key="11">
    <source>
        <dbReference type="ARBA" id="ARBA00023004"/>
    </source>
</evidence>
<accession>A0AA39KLM4</accession>
<dbReference type="CDD" id="cd11056">
    <property type="entry name" value="CYP6-like"/>
    <property type="match status" value="1"/>
</dbReference>
<evidence type="ECO:0000256" key="8">
    <source>
        <dbReference type="ARBA" id="ARBA00022824"/>
    </source>
</evidence>
<evidence type="ECO:0000313" key="18">
    <source>
        <dbReference type="Proteomes" id="UP001168990"/>
    </source>
</evidence>
<dbReference type="PRINTS" id="PR00385">
    <property type="entry name" value="P450"/>
</dbReference>
<dbReference type="AlphaFoldDB" id="A0AA39KLM4"/>
<keyword evidence="16" id="KW-0812">Transmembrane</keyword>
<evidence type="ECO:0000256" key="16">
    <source>
        <dbReference type="SAM" id="Phobius"/>
    </source>
</evidence>
<evidence type="ECO:0000256" key="1">
    <source>
        <dbReference type="ARBA" id="ARBA00001971"/>
    </source>
</evidence>
<evidence type="ECO:0000256" key="7">
    <source>
        <dbReference type="ARBA" id="ARBA00022723"/>
    </source>
</evidence>
<reference evidence="17" key="2">
    <citation type="submission" date="2023-03" db="EMBL/GenBank/DDBJ databases">
        <authorList>
            <person name="Inwood S.N."/>
            <person name="Skelly J.G."/>
            <person name="Guhlin J."/>
            <person name="Harrop T.W.R."/>
            <person name="Goldson S.G."/>
            <person name="Dearden P.K."/>
        </authorList>
    </citation>
    <scope>NUCLEOTIDE SEQUENCE</scope>
    <source>
        <strain evidence="17">Irish</strain>
        <tissue evidence="17">Whole body</tissue>
    </source>
</reference>
<dbReference type="GO" id="GO:0005506">
    <property type="term" value="F:iron ion binding"/>
    <property type="evidence" value="ECO:0007669"/>
    <property type="project" value="InterPro"/>
</dbReference>
<dbReference type="InterPro" id="IPR036396">
    <property type="entry name" value="Cyt_P450_sf"/>
</dbReference>
<dbReference type="Pfam" id="PF00067">
    <property type="entry name" value="p450"/>
    <property type="match status" value="1"/>
</dbReference>
<dbReference type="PRINTS" id="PR00465">
    <property type="entry name" value="EP450IV"/>
</dbReference>
<evidence type="ECO:0000256" key="4">
    <source>
        <dbReference type="ARBA" id="ARBA00004406"/>
    </source>
</evidence>
<dbReference type="Gene3D" id="1.10.630.10">
    <property type="entry name" value="Cytochrome P450"/>
    <property type="match status" value="1"/>
</dbReference>
<keyword evidence="6 14" id="KW-0349">Heme</keyword>
<dbReference type="InterPro" id="IPR050476">
    <property type="entry name" value="Insect_CytP450_Detox"/>
</dbReference>
<evidence type="ECO:0000256" key="2">
    <source>
        <dbReference type="ARBA" id="ARBA00003690"/>
    </source>
</evidence>
<evidence type="ECO:0000313" key="17">
    <source>
        <dbReference type="EMBL" id="KAK0166045.1"/>
    </source>
</evidence>
<dbReference type="PANTHER" id="PTHR24292:SF54">
    <property type="entry name" value="CYP9F3-RELATED"/>
    <property type="match status" value="1"/>
</dbReference>
<sequence>MEYWTIILAILVGLFAIYYFFTEEDFFVKHGIPHTKPLFLFGNMAKVIFRRTTFVEHMVDIYNIHKEAKYVGCYDFTYPVLMIRDLELIKNIAVKNFDHFTDHRNFTDPDLEPLFGNNLFSLRGDKWRGIRNLLTPAFTSSKMKAMFKLMSKCAETFSNSLNEQCSMKSIEFNSKDIFTRYTNDAIATCAFGIAVDSMKDPNNEFYVLGKRATNFEGIKSLKFFIARSFPMFAKIFRMKLIDTEVEDFFYKLVSDTIKARDEQGINRPDMIQLMMETRGNKSDSKTPELTIESMTSQAFIFFFGGFDSTATLMCFVAHQIAICPEVQKKLQIEIDQVMEKCNGEPTYEAINNMEYLDAVINETMRLYPAGAFIDRLCTKNYELPPTLPGAKPVMLKPGDNVWFGVWPMQRDPQYFSDPETFNPNRFMGDAKTNFNQNAYMPFGVGPRMCIGNRFALLETKVLFLYLLAKFDITTGKKMLLPMRLSKSTFNLMAEGGFWLDLKPRKSSN</sequence>
<evidence type="ECO:0008006" key="19">
    <source>
        <dbReference type="Google" id="ProtNLM"/>
    </source>
</evidence>
<evidence type="ECO:0000256" key="14">
    <source>
        <dbReference type="PIRSR" id="PIRSR602403-1"/>
    </source>
</evidence>
<dbReference type="GO" id="GO:0016705">
    <property type="term" value="F:oxidoreductase activity, acting on paired donors, with incorporation or reduction of molecular oxygen"/>
    <property type="evidence" value="ECO:0007669"/>
    <property type="project" value="InterPro"/>
</dbReference>
<dbReference type="GO" id="GO:0004497">
    <property type="term" value="F:monooxygenase activity"/>
    <property type="evidence" value="ECO:0007669"/>
    <property type="project" value="UniProtKB-KW"/>
</dbReference>
<dbReference type="GO" id="GO:0020037">
    <property type="term" value="F:heme binding"/>
    <property type="evidence" value="ECO:0007669"/>
    <property type="project" value="InterPro"/>
</dbReference>
<dbReference type="InterPro" id="IPR001128">
    <property type="entry name" value="Cyt_P450"/>
</dbReference>
<proteinExistence type="inferred from homology"/>
<keyword evidence="11 14" id="KW-0408">Iron</keyword>
<comment type="cofactor">
    <cofactor evidence="1 14">
        <name>heme</name>
        <dbReference type="ChEBI" id="CHEBI:30413"/>
    </cofactor>
</comment>
<comment type="caution">
    <text evidence="17">The sequence shown here is derived from an EMBL/GenBank/DDBJ whole genome shotgun (WGS) entry which is preliminary data.</text>
</comment>
<evidence type="ECO:0000256" key="3">
    <source>
        <dbReference type="ARBA" id="ARBA00004174"/>
    </source>
</evidence>
<evidence type="ECO:0000256" key="9">
    <source>
        <dbReference type="ARBA" id="ARBA00022848"/>
    </source>
</evidence>
<evidence type="ECO:0000256" key="5">
    <source>
        <dbReference type="ARBA" id="ARBA00010617"/>
    </source>
</evidence>
<evidence type="ECO:0000256" key="15">
    <source>
        <dbReference type="RuleBase" id="RU000461"/>
    </source>
</evidence>
<evidence type="ECO:0000256" key="10">
    <source>
        <dbReference type="ARBA" id="ARBA00023002"/>
    </source>
</evidence>
<reference evidence="17" key="1">
    <citation type="journal article" date="2023" name="bioRxiv">
        <title>Scaffold-level genome assemblies of two parasitoid biocontrol wasps reveal the parthenogenesis mechanism and an associated novel virus.</title>
        <authorList>
            <person name="Inwood S."/>
            <person name="Skelly J."/>
            <person name="Guhlin J."/>
            <person name="Harrop T."/>
            <person name="Goldson S."/>
            <person name="Dearden P."/>
        </authorList>
    </citation>
    <scope>NUCLEOTIDE SEQUENCE</scope>
    <source>
        <strain evidence="17">Irish</strain>
        <tissue evidence="17">Whole body</tissue>
    </source>
</reference>
<keyword evidence="10 15" id="KW-0560">Oxidoreductase</keyword>
<keyword evidence="7 14" id="KW-0479">Metal-binding</keyword>
<keyword evidence="9" id="KW-0492">Microsome</keyword>
<keyword evidence="13 16" id="KW-0472">Membrane</keyword>
<dbReference type="SUPFAM" id="SSF48264">
    <property type="entry name" value="Cytochrome P450"/>
    <property type="match status" value="1"/>
</dbReference>
<name>A0AA39KLM4_9HYME</name>
<dbReference type="FunFam" id="1.10.630.10:FF:000042">
    <property type="entry name" value="Cytochrome P450"/>
    <property type="match status" value="1"/>
</dbReference>